<protein>
    <recommendedName>
        <fullName evidence="5">Lipoprotein</fullName>
    </recommendedName>
</protein>
<reference evidence="3 4" key="1">
    <citation type="submission" date="2018-04" db="EMBL/GenBank/DDBJ databases">
        <title>Genomic Encyclopedia of Archaeal and Bacterial Type Strains, Phase II (KMG-II): from individual species to whole genera.</title>
        <authorList>
            <person name="Goeker M."/>
        </authorList>
    </citation>
    <scope>NUCLEOTIDE SEQUENCE [LARGE SCALE GENOMIC DNA]</scope>
    <source>
        <strain evidence="3 4">DSM 25521</strain>
    </source>
</reference>
<evidence type="ECO:0000256" key="1">
    <source>
        <dbReference type="SAM" id="MobiDB-lite"/>
    </source>
</evidence>
<accession>A0A2T4ZHJ3</accession>
<comment type="caution">
    <text evidence="3">The sequence shown here is derived from an EMBL/GenBank/DDBJ whole genome shotgun (WGS) entry which is preliminary data.</text>
</comment>
<feature type="signal peptide" evidence="2">
    <location>
        <begin position="1"/>
        <end position="20"/>
    </location>
</feature>
<dbReference type="OrthoDB" id="8446614at2"/>
<name>A0A2T4ZHJ3_9HYPH</name>
<dbReference type="RefSeq" id="WP_146167252.1">
    <property type="nucleotide sequence ID" value="NZ_PZZL01000001.1"/>
</dbReference>
<evidence type="ECO:0008006" key="5">
    <source>
        <dbReference type="Google" id="ProtNLM"/>
    </source>
</evidence>
<sequence>MRIWKATAVLMTALALGACGSTGGNLFGQPQQAAQPAPQTPPGVGSPVHTALFGQPVPQGQQNLNPDACPRIEVRDGSAVWRQGGEGPTELRYQGTITDLARECRIEGQTMTIRVGIEGRVLVGPKGDAGRVTLPIRVAVTRGLSTPVWTRLYQVPIEIPSGSPSVSFTQVEDQVSFPLPEAAELATYIIFVGFDTQAQQPERQRRGRARTAQR</sequence>
<dbReference type="PROSITE" id="PS51257">
    <property type="entry name" value="PROKAR_LIPOPROTEIN"/>
    <property type="match status" value="1"/>
</dbReference>
<keyword evidence="2" id="KW-0732">Signal</keyword>
<keyword evidence="4" id="KW-1185">Reference proteome</keyword>
<gene>
    <name evidence="3" type="ORF">C8P69_10190</name>
</gene>
<organism evidence="3 4">
    <name type="scientific">Phreatobacter oligotrophus</name>
    <dbReference type="NCBI Taxonomy" id="1122261"/>
    <lineage>
        <taxon>Bacteria</taxon>
        <taxon>Pseudomonadati</taxon>
        <taxon>Pseudomonadota</taxon>
        <taxon>Alphaproteobacteria</taxon>
        <taxon>Hyphomicrobiales</taxon>
        <taxon>Phreatobacteraceae</taxon>
        <taxon>Phreatobacter</taxon>
    </lineage>
</organism>
<feature type="chain" id="PRO_5015692613" description="Lipoprotein" evidence="2">
    <location>
        <begin position="21"/>
        <end position="214"/>
    </location>
</feature>
<evidence type="ECO:0000256" key="2">
    <source>
        <dbReference type="SAM" id="SignalP"/>
    </source>
</evidence>
<evidence type="ECO:0000313" key="3">
    <source>
        <dbReference type="EMBL" id="PTM61423.1"/>
    </source>
</evidence>
<evidence type="ECO:0000313" key="4">
    <source>
        <dbReference type="Proteomes" id="UP000241808"/>
    </source>
</evidence>
<dbReference type="AlphaFoldDB" id="A0A2T4ZHJ3"/>
<proteinExistence type="predicted"/>
<feature type="region of interest" description="Disordered" evidence="1">
    <location>
        <begin position="27"/>
        <end position="47"/>
    </location>
</feature>
<dbReference type="EMBL" id="PZZL01000001">
    <property type="protein sequence ID" value="PTM61423.1"/>
    <property type="molecule type" value="Genomic_DNA"/>
</dbReference>
<dbReference type="Proteomes" id="UP000241808">
    <property type="component" value="Unassembled WGS sequence"/>
</dbReference>